<feature type="region of interest" description="Disordered" evidence="1">
    <location>
        <begin position="99"/>
        <end position="150"/>
    </location>
</feature>
<feature type="region of interest" description="Disordered" evidence="1">
    <location>
        <begin position="1"/>
        <end position="28"/>
    </location>
</feature>
<dbReference type="EMBL" id="JARKIE010000023">
    <property type="protein sequence ID" value="KAJ7699270.1"/>
    <property type="molecule type" value="Genomic_DNA"/>
</dbReference>
<comment type="caution">
    <text evidence="2">The sequence shown here is derived from an EMBL/GenBank/DDBJ whole genome shotgun (WGS) entry which is preliminary data.</text>
</comment>
<organism evidence="2 3">
    <name type="scientific">Mycena rosella</name>
    <name type="common">Pink bonnet</name>
    <name type="synonym">Agaricus rosellus</name>
    <dbReference type="NCBI Taxonomy" id="1033263"/>
    <lineage>
        <taxon>Eukaryota</taxon>
        <taxon>Fungi</taxon>
        <taxon>Dikarya</taxon>
        <taxon>Basidiomycota</taxon>
        <taxon>Agaricomycotina</taxon>
        <taxon>Agaricomycetes</taxon>
        <taxon>Agaricomycetidae</taxon>
        <taxon>Agaricales</taxon>
        <taxon>Marasmiineae</taxon>
        <taxon>Mycenaceae</taxon>
        <taxon>Mycena</taxon>
    </lineage>
</organism>
<reference evidence="2" key="1">
    <citation type="submission" date="2023-03" db="EMBL/GenBank/DDBJ databases">
        <title>Massive genome expansion in bonnet fungi (Mycena s.s.) driven by repeated elements and novel gene families across ecological guilds.</title>
        <authorList>
            <consortium name="Lawrence Berkeley National Laboratory"/>
            <person name="Harder C.B."/>
            <person name="Miyauchi S."/>
            <person name="Viragh M."/>
            <person name="Kuo A."/>
            <person name="Thoen E."/>
            <person name="Andreopoulos B."/>
            <person name="Lu D."/>
            <person name="Skrede I."/>
            <person name="Drula E."/>
            <person name="Henrissat B."/>
            <person name="Morin E."/>
            <person name="Kohler A."/>
            <person name="Barry K."/>
            <person name="LaButti K."/>
            <person name="Morin E."/>
            <person name="Salamov A."/>
            <person name="Lipzen A."/>
            <person name="Mereny Z."/>
            <person name="Hegedus B."/>
            <person name="Baldrian P."/>
            <person name="Stursova M."/>
            <person name="Weitz H."/>
            <person name="Taylor A."/>
            <person name="Grigoriev I.V."/>
            <person name="Nagy L.G."/>
            <person name="Martin F."/>
            <person name="Kauserud H."/>
        </authorList>
    </citation>
    <scope>NUCLEOTIDE SEQUENCE</scope>
    <source>
        <strain evidence="2">CBHHK067</strain>
    </source>
</reference>
<evidence type="ECO:0000313" key="3">
    <source>
        <dbReference type="Proteomes" id="UP001221757"/>
    </source>
</evidence>
<feature type="compositionally biased region" description="Low complexity" evidence="1">
    <location>
        <begin position="135"/>
        <end position="150"/>
    </location>
</feature>
<keyword evidence="3" id="KW-1185">Reference proteome</keyword>
<protein>
    <submittedName>
        <fullName evidence="2">Uncharacterized protein</fullName>
    </submittedName>
</protein>
<dbReference type="Proteomes" id="UP001221757">
    <property type="component" value="Unassembled WGS sequence"/>
</dbReference>
<evidence type="ECO:0000313" key="2">
    <source>
        <dbReference type="EMBL" id="KAJ7699270.1"/>
    </source>
</evidence>
<dbReference type="AlphaFoldDB" id="A0AAD7DTC8"/>
<feature type="compositionally biased region" description="Basic and acidic residues" evidence="1">
    <location>
        <begin position="16"/>
        <end position="28"/>
    </location>
</feature>
<gene>
    <name evidence="2" type="ORF">B0H17DRAFT_1328286</name>
</gene>
<proteinExistence type="predicted"/>
<evidence type="ECO:0000256" key="1">
    <source>
        <dbReference type="SAM" id="MobiDB-lite"/>
    </source>
</evidence>
<feature type="compositionally biased region" description="Pro residues" evidence="1">
    <location>
        <begin position="115"/>
        <end position="127"/>
    </location>
</feature>
<feature type="region of interest" description="Disordered" evidence="1">
    <location>
        <begin position="62"/>
        <end position="87"/>
    </location>
</feature>
<accession>A0AAD7DTC8</accession>
<sequence length="250" mass="26407">MMCPSRFRVNSPAGVMERDAGRGGERGRGAGTAVYAIRPHTARYFGERSARGEVYGTTRVRTQAENASRADSDGTERPLGLGGDAPGYDLVGFGTTPRDRGDGWGGFGATSTPTPARPLSPEPPPPFESTSWATRSTRPQAPAAQQSRQRCYAPASMKLPYASRILCASLGTDKPTLEWTLTRHIFRVPSSPCPNTANSIGVAVHHAGDQSVLATLFTDGKARTGEGGGCAWASKTVFGAALGAHTCRNR</sequence>
<name>A0AAD7DTC8_MYCRO</name>